<dbReference type="Pfam" id="PF20147">
    <property type="entry name" value="Crinkler"/>
    <property type="match status" value="1"/>
</dbReference>
<evidence type="ECO:0000313" key="5">
    <source>
        <dbReference type="EMBL" id="KAF0682366.1"/>
    </source>
</evidence>
<comment type="subcellular location">
    <subcellularLocation>
        <location evidence="1">Host cell</location>
    </subcellularLocation>
    <subcellularLocation>
        <location evidence="2">Secreted</location>
    </subcellularLocation>
</comment>
<gene>
    <name evidence="6" type="primary">Aste57867_25504</name>
    <name evidence="5" type="ORF">As57867_025425</name>
    <name evidence="6" type="ORF">ASTE57867_25504</name>
</gene>
<evidence type="ECO:0000256" key="1">
    <source>
        <dbReference type="ARBA" id="ARBA00004340"/>
    </source>
</evidence>
<dbReference type="EMBL" id="VJMH01007542">
    <property type="protein sequence ID" value="KAF0682366.1"/>
    <property type="molecule type" value="Genomic_DNA"/>
</dbReference>
<dbReference type="Proteomes" id="UP000332933">
    <property type="component" value="Unassembled WGS sequence"/>
</dbReference>
<evidence type="ECO:0000313" key="6">
    <source>
        <dbReference type="EMBL" id="VFU02127.1"/>
    </source>
</evidence>
<keyword evidence="7" id="KW-1185">Reference proteome</keyword>
<evidence type="ECO:0000256" key="2">
    <source>
        <dbReference type="ARBA" id="ARBA00004613"/>
    </source>
</evidence>
<evidence type="ECO:0000313" key="7">
    <source>
        <dbReference type="Proteomes" id="UP000332933"/>
    </source>
</evidence>
<protein>
    <submittedName>
        <fullName evidence="6">Aste57867_25504 protein</fullName>
    </submittedName>
</protein>
<dbReference type="OrthoDB" id="2304312at2759"/>
<dbReference type="GO" id="GO:0005576">
    <property type="term" value="C:extracellular region"/>
    <property type="evidence" value="ECO:0007669"/>
    <property type="project" value="UniProtKB-SubCell"/>
</dbReference>
<evidence type="ECO:0000256" key="3">
    <source>
        <dbReference type="ARBA" id="ARBA00022525"/>
    </source>
</evidence>
<dbReference type="GO" id="GO:0043657">
    <property type="term" value="C:host cell"/>
    <property type="evidence" value="ECO:0007669"/>
    <property type="project" value="UniProtKB-SubCell"/>
</dbReference>
<accession>A0A485LY40</accession>
<dbReference type="AlphaFoldDB" id="A0A485LY40"/>
<dbReference type="InterPro" id="IPR045379">
    <property type="entry name" value="Crinkler_N"/>
</dbReference>
<sequence>MEVSLNCLVVGEETPFPVDIDAEKNVGHLKDMIKEEIDYDGRAKDLELYRVDGLAQDEDEQIVYNGTTIDMPNCSLVDFSGSTKKLAAAFPLCSYPQVNDNSVGKIHVLVVVPEGAVSAPHAQSVEFQDAVLSAIREIREIRSQVEALDAKLSHKSDKSITDGALGQTVCLRLKKRELIIDVAPIHDEAFWSPIIQQQANAITNEAAFDAFITPFFNLALADCGLVFVKSERYQWLSQSTIVSKNTDLKPDDPGMFRVKPEPQGAVVRPTEHTFRFGVAVEEFCVWPSGALSAESLPRGVSKRYSLRSLVLLKAKWVDGGSKSLFQKFIAANKSLWVSILTNACSSLGVHVVEGDEFLGCGASVFKVIGQGGEVFALKIVEECFIRSLYQEEEALTKAQDTGLTVRLVGNCIDIPCGAALLMSPVGKPLPQPTTRSEVANLFRFLWQLHEVGLIHGDPRVPNVILVEKQPLWIGFMEMGKASPNLRKLDAEILTRSTLHVSRDKELSDELKKVIDNYGKNSTPENINLLATLVCQSMQLPN</sequence>
<dbReference type="SUPFAM" id="SSF56112">
    <property type="entry name" value="Protein kinase-like (PK-like)"/>
    <property type="match status" value="1"/>
</dbReference>
<keyword evidence="3" id="KW-0964">Secreted</keyword>
<reference evidence="5" key="2">
    <citation type="submission" date="2019-06" db="EMBL/GenBank/DDBJ databases">
        <title>Genomics analysis of Aphanomyces spp. identifies a new class of oomycete effector associated with host adaptation.</title>
        <authorList>
            <person name="Gaulin E."/>
        </authorList>
    </citation>
    <scope>NUCLEOTIDE SEQUENCE</scope>
    <source>
        <strain evidence="5">CBS 578.67</strain>
    </source>
</reference>
<reference evidence="6 7" key="1">
    <citation type="submission" date="2019-03" db="EMBL/GenBank/DDBJ databases">
        <authorList>
            <person name="Gaulin E."/>
            <person name="Dumas B."/>
        </authorList>
    </citation>
    <scope>NUCLEOTIDE SEQUENCE [LARGE SCALE GENOMIC DNA]</scope>
    <source>
        <strain evidence="6">CBS 568.67</strain>
    </source>
</reference>
<dbReference type="EMBL" id="CAADRA010007568">
    <property type="protein sequence ID" value="VFU02127.1"/>
    <property type="molecule type" value="Genomic_DNA"/>
</dbReference>
<dbReference type="InterPro" id="IPR011009">
    <property type="entry name" value="Kinase-like_dom_sf"/>
</dbReference>
<organism evidence="6 7">
    <name type="scientific">Aphanomyces stellatus</name>
    <dbReference type="NCBI Taxonomy" id="120398"/>
    <lineage>
        <taxon>Eukaryota</taxon>
        <taxon>Sar</taxon>
        <taxon>Stramenopiles</taxon>
        <taxon>Oomycota</taxon>
        <taxon>Saprolegniomycetes</taxon>
        <taxon>Saprolegniales</taxon>
        <taxon>Verrucalvaceae</taxon>
        <taxon>Aphanomyces</taxon>
    </lineage>
</organism>
<feature type="domain" description="Crinkler effector protein N-terminal" evidence="4">
    <location>
        <begin position="3"/>
        <end position="111"/>
    </location>
</feature>
<proteinExistence type="predicted"/>
<name>A0A485LY40_9STRA</name>
<evidence type="ECO:0000259" key="4">
    <source>
        <dbReference type="Pfam" id="PF20147"/>
    </source>
</evidence>